<keyword evidence="2" id="KW-1185">Reference proteome</keyword>
<evidence type="ECO:0000313" key="1">
    <source>
        <dbReference type="EMBL" id="OWK13620.1"/>
    </source>
</evidence>
<organism evidence="1 2">
    <name type="scientific">Cervus elaphus hippelaphus</name>
    <name type="common">European red deer</name>
    <dbReference type="NCBI Taxonomy" id="46360"/>
    <lineage>
        <taxon>Eukaryota</taxon>
        <taxon>Metazoa</taxon>
        <taxon>Chordata</taxon>
        <taxon>Craniata</taxon>
        <taxon>Vertebrata</taxon>
        <taxon>Euteleostomi</taxon>
        <taxon>Mammalia</taxon>
        <taxon>Eutheria</taxon>
        <taxon>Laurasiatheria</taxon>
        <taxon>Artiodactyla</taxon>
        <taxon>Ruminantia</taxon>
        <taxon>Pecora</taxon>
        <taxon>Cervidae</taxon>
        <taxon>Cervinae</taxon>
        <taxon>Cervus</taxon>
    </lineage>
</organism>
<reference evidence="1 2" key="1">
    <citation type="journal article" date="2018" name="Mol. Genet. Genomics">
        <title>The red deer Cervus elaphus genome CerEla1.0: sequencing, annotating, genes, and chromosomes.</title>
        <authorList>
            <person name="Bana N.A."/>
            <person name="Nyiri A."/>
            <person name="Nagy J."/>
            <person name="Frank K."/>
            <person name="Nagy T."/>
            <person name="Steger V."/>
            <person name="Schiller M."/>
            <person name="Lakatos P."/>
            <person name="Sugar L."/>
            <person name="Horn P."/>
            <person name="Barta E."/>
            <person name="Orosz L."/>
        </authorList>
    </citation>
    <scope>NUCLEOTIDE SEQUENCE [LARGE SCALE GENOMIC DNA]</scope>
    <source>
        <strain evidence="1">Hungarian</strain>
    </source>
</reference>
<sequence length="50" mass="5977">MDFILLTLEDYVLISIPSYLPLLVLFGKLSEEQELKHLEKMLLWLEDPRM</sequence>
<protein>
    <submittedName>
        <fullName evidence="1">Uncharacterized protein</fullName>
    </submittedName>
</protein>
<proteinExistence type="predicted"/>
<dbReference type="Proteomes" id="UP000242450">
    <property type="component" value="Chromosome 6"/>
</dbReference>
<evidence type="ECO:0000313" key="2">
    <source>
        <dbReference type="Proteomes" id="UP000242450"/>
    </source>
</evidence>
<dbReference type="AlphaFoldDB" id="A0A212D5U8"/>
<accession>A0A212D5U8</accession>
<dbReference type="EMBL" id="MKHE01000006">
    <property type="protein sequence ID" value="OWK13620.1"/>
    <property type="molecule type" value="Genomic_DNA"/>
</dbReference>
<comment type="caution">
    <text evidence="1">The sequence shown here is derived from an EMBL/GenBank/DDBJ whole genome shotgun (WGS) entry which is preliminary data.</text>
</comment>
<name>A0A212D5U8_CEREH</name>
<gene>
    <name evidence="1" type="ORF">Celaphus_00017396</name>
</gene>